<evidence type="ECO:0000313" key="1">
    <source>
        <dbReference type="EMBL" id="POP54216.1"/>
    </source>
</evidence>
<gene>
    <name evidence="1" type="ORF">C0068_02815</name>
</gene>
<reference evidence="1" key="1">
    <citation type="submission" date="2018-01" db="EMBL/GenBank/DDBJ databases">
        <authorList>
            <person name="Yu X.-D."/>
        </authorList>
    </citation>
    <scope>NUCLEOTIDE SEQUENCE</scope>
    <source>
        <strain evidence="1">ZX-21</strain>
    </source>
</reference>
<dbReference type="OrthoDB" id="5801496at2"/>
<organism evidence="1 2">
    <name type="scientific">Zhongshania marina</name>
    <dbReference type="NCBI Taxonomy" id="2304603"/>
    <lineage>
        <taxon>Bacteria</taxon>
        <taxon>Pseudomonadati</taxon>
        <taxon>Pseudomonadota</taxon>
        <taxon>Gammaproteobacteria</taxon>
        <taxon>Cellvibrionales</taxon>
        <taxon>Spongiibacteraceae</taxon>
        <taxon>Zhongshania</taxon>
    </lineage>
</organism>
<name>A0A2S4HJQ4_9GAMM</name>
<accession>A0A2S4HJQ4</accession>
<dbReference type="AlphaFoldDB" id="A0A2S4HJQ4"/>
<dbReference type="RefSeq" id="WP_103682977.1">
    <property type="nucleotide sequence ID" value="NZ_PQGG01000007.1"/>
</dbReference>
<comment type="caution">
    <text evidence="1">The sequence shown here is derived from an EMBL/GenBank/DDBJ whole genome shotgun (WGS) entry which is preliminary data.</text>
</comment>
<dbReference type="Proteomes" id="UP000237222">
    <property type="component" value="Unassembled WGS sequence"/>
</dbReference>
<protein>
    <submittedName>
        <fullName evidence="1">Uncharacterized protein</fullName>
    </submittedName>
</protein>
<sequence>MGDVLPFKRKPPQGKTASTLCREGFHKWRVDKAKKFDVKLGKLITVYVCERCGDKKITAH</sequence>
<evidence type="ECO:0000313" key="2">
    <source>
        <dbReference type="Proteomes" id="UP000237222"/>
    </source>
</evidence>
<proteinExistence type="predicted"/>
<dbReference type="EMBL" id="PQGG01000007">
    <property type="protein sequence ID" value="POP54216.1"/>
    <property type="molecule type" value="Genomic_DNA"/>
</dbReference>